<dbReference type="EMBL" id="CP118247">
    <property type="protein sequence ID" value="WDR06885.1"/>
    <property type="molecule type" value="Genomic_DNA"/>
</dbReference>
<evidence type="ECO:0000313" key="3">
    <source>
        <dbReference type="EMBL" id="WDR06885.1"/>
    </source>
</evidence>
<dbReference type="InterPro" id="IPR000305">
    <property type="entry name" value="GIY-YIG_endonuc"/>
</dbReference>
<dbReference type="Proteomes" id="UP001222118">
    <property type="component" value="Chromosome"/>
</dbReference>
<dbReference type="Pfam" id="PF01541">
    <property type="entry name" value="GIY-YIG"/>
    <property type="match status" value="1"/>
</dbReference>
<name>A0ABY7Z1K8_9HYPH</name>
<protein>
    <submittedName>
        <fullName evidence="3">GIY-YIG nuclease family protein</fullName>
    </submittedName>
</protein>
<gene>
    <name evidence="3" type="ORF">PSQ90_05395</name>
</gene>
<evidence type="ECO:0000313" key="4">
    <source>
        <dbReference type="Proteomes" id="UP001222118"/>
    </source>
</evidence>
<feature type="domain" description="GIY-YIG" evidence="2">
    <location>
        <begin position="3"/>
        <end position="79"/>
    </location>
</feature>
<accession>A0ABY7Z1K8</accession>
<keyword evidence="4" id="KW-1185">Reference proteome</keyword>
<dbReference type="RefSeq" id="WP_282212398.1">
    <property type="nucleotide sequence ID" value="NZ_CP118247.1"/>
</dbReference>
<sequence length="99" mass="12005">MSNTYFVYIMASHHTGTVYIGVTNDLVRRTHEHREALSAGFTKRHGLKKLVWFEVHEDIEQAILREKRIKKWRRDWKVELIEENNPDWRDLWWEITGQG</sequence>
<evidence type="ECO:0000259" key="2">
    <source>
        <dbReference type="PROSITE" id="PS50164"/>
    </source>
</evidence>
<dbReference type="InterPro" id="IPR050190">
    <property type="entry name" value="UPF0213_domain"/>
</dbReference>
<comment type="similarity">
    <text evidence="1">Belongs to the UPF0213 family.</text>
</comment>
<dbReference type="Gene3D" id="3.40.1440.10">
    <property type="entry name" value="GIY-YIG endonuclease"/>
    <property type="match status" value="1"/>
</dbReference>
<evidence type="ECO:0000256" key="1">
    <source>
        <dbReference type="ARBA" id="ARBA00007435"/>
    </source>
</evidence>
<dbReference type="CDD" id="cd10448">
    <property type="entry name" value="GIY-YIG_unchar_3"/>
    <property type="match status" value="1"/>
</dbReference>
<dbReference type="SUPFAM" id="SSF82771">
    <property type="entry name" value="GIY-YIG endonuclease"/>
    <property type="match status" value="1"/>
</dbReference>
<dbReference type="InterPro" id="IPR035901">
    <property type="entry name" value="GIY-YIG_endonuc_sf"/>
</dbReference>
<proteinExistence type="inferred from homology"/>
<dbReference type="PROSITE" id="PS50164">
    <property type="entry name" value="GIY_YIG"/>
    <property type="match status" value="1"/>
</dbReference>
<dbReference type="SMART" id="SM00465">
    <property type="entry name" value="GIYc"/>
    <property type="match status" value="1"/>
</dbReference>
<reference evidence="3 4" key="1">
    <citation type="submission" date="2023-02" db="EMBL/GenBank/DDBJ databases">
        <title>Devosia chondri sp. nov., isolated from the phycosphere of marine algae.</title>
        <authorList>
            <person name="Kim J.M."/>
            <person name="Lee J.K."/>
            <person name="Choi B.J."/>
            <person name="Bayburt H."/>
            <person name="Jeon C.O."/>
        </authorList>
    </citation>
    <scope>NUCLEOTIDE SEQUENCE [LARGE SCALE GENOMIC DNA]</scope>
    <source>
        <strain evidence="3 4">G2-5</strain>
    </source>
</reference>
<dbReference type="PANTHER" id="PTHR34477:SF5">
    <property type="entry name" value="BSL5627 PROTEIN"/>
    <property type="match status" value="1"/>
</dbReference>
<dbReference type="PANTHER" id="PTHR34477">
    <property type="entry name" value="UPF0213 PROTEIN YHBQ"/>
    <property type="match status" value="1"/>
</dbReference>
<organism evidence="3 4">
    <name type="scientific">Devosia rhodophyticola</name>
    <dbReference type="NCBI Taxonomy" id="3026423"/>
    <lineage>
        <taxon>Bacteria</taxon>
        <taxon>Pseudomonadati</taxon>
        <taxon>Pseudomonadota</taxon>
        <taxon>Alphaproteobacteria</taxon>
        <taxon>Hyphomicrobiales</taxon>
        <taxon>Devosiaceae</taxon>
        <taxon>Devosia</taxon>
    </lineage>
</organism>